<reference evidence="12 13" key="1">
    <citation type="journal article" date="2024" name="J. Plant Pathol.">
        <title>Sequence and assembly of the genome of Seiridium unicorne, isolate CBS 538.82, causal agent of cypress canker disease.</title>
        <authorList>
            <person name="Scali E."/>
            <person name="Rocca G.D."/>
            <person name="Danti R."/>
            <person name="Garbelotto M."/>
            <person name="Barberini S."/>
            <person name="Baroncelli R."/>
            <person name="Emiliani G."/>
        </authorList>
    </citation>
    <scope>NUCLEOTIDE SEQUENCE [LARGE SCALE GENOMIC DNA]</scope>
    <source>
        <strain evidence="12 13">BM-138-508</strain>
    </source>
</reference>
<dbReference type="PANTHER" id="PTHR24185">
    <property type="entry name" value="CALCIUM-INDEPENDENT PHOSPHOLIPASE A2-GAMMA"/>
    <property type="match status" value="1"/>
</dbReference>
<proteinExistence type="predicted"/>
<keyword evidence="1" id="KW-0479">Metal-binding</keyword>
<dbReference type="CDD" id="cd16449">
    <property type="entry name" value="RING-HC"/>
    <property type="match status" value="1"/>
</dbReference>
<accession>A0ABR2URI6</accession>
<dbReference type="PROSITE" id="PS50089">
    <property type="entry name" value="ZF_RING_2"/>
    <property type="match status" value="1"/>
</dbReference>
<keyword evidence="6 8" id="KW-0443">Lipid metabolism</keyword>
<feature type="region of interest" description="Disordered" evidence="9">
    <location>
        <begin position="458"/>
        <end position="491"/>
    </location>
</feature>
<feature type="region of interest" description="Disordered" evidence="9">
    <location>
        <begin position="1423"/>
        <end position="1442"/>
    </location>
</feature>
<feature type="region of interest" description="Disordered" evidence="9">
    <location>
        <begin position="202"/>
        <end position="241"/>
    </location>
</feature>
<feature type="active site" description="Nucleophile" evidence="8">
    <location>
        <position position="986"/>
    </location>
</feature>
<feature type="compositionally biased region" description="Polar residues" evidence="9">
    <location>
        <begin position="1423"/>
        <end position="1441"/>
    </location>
</feature>
<evidence type="ECO:0000259" key="11">
    <source>
        <dbReference type="PROSITE" id="PS51635"/>
    </source>
</evidence>
<feature type="compositionally biased region" description="Low complexity" evidence="9">
    <location>
        <begin position="203"/>
        <end position="216"/>
    </location>
</feature>
<dbReference type="SUPFAM" id="SSF52151">
    <property type="entry name" value="FabD/lysophospholipase-like"/>
    <property type="match status" value="1"/>
</dbReference>
<dbReference type="CDD" id="cd07199">
    <property type="entry name" value="Pat17_PNPLA8_PNPLA9_like"/>
    <property type="match status" value="1"/>
</dbReference>
<dbReference type="CDD" id="cd19757">
    <property type="entry name" value="Bbox1"/>
    <property type="match status" value="1"/>
</dbReference>
<dbReference type="Gene3D" id="3.40.1090.10">
    <property type="entry name" value="Cytosolic phospholipase A2 catalytic domain"/>
    <property type="match status" value="1"/>
</dbReference>
<comment type="caution">
    <text evidence="12">The sequence shown here is derived from an EMBL/GenBank/DDBJ whole genome shotgun (WGS) entry which is preliminary data.</text>
</comment>
<keyword evidence="2 7" id="KW-0863">Zinc-finger</keyword>
<evidence type="ECO:0000256" key="4">
    <source>
        <dbReference type="ARBA" id="ARBA00022833"/>
    </source>
</evidence>
<dbReference type="Proteomes" id="UP001408356">
    <property type="component" value="Unassembled WGS sequence"/>
</dbReference>
<feature type="short sequence motif" description="DGA/G" evidence="8">
    <location>
        <begin position="1146"/>
        <end position="1148"/>
    </location>
</feature>
<dbReference type="PROSITE" id="PS51635">
    <property type="entry name" value="PNPLA"/>
    <property type="match status" value="1"/>
</dbReference>
<dbReference type="PANTHER" id="PTHR24185:SF1">
    <property type="entry name" value="CALCIUM-INDEPENDENT PHOSPHOLIPASE A2-GAMMA"/>
    <property type="match status" value="1"/>
</dbReference>
<organism evidence="12 13">
    <name type="scientific">Seiridium unicorne</name>
    <dbReference type="NCBI Taxonomy" id="138068"/>
    <lineage>
        <taxon>Eukaryota</taxon>
        <taxon>Fungi</taxon>
        <taxon>Dikarya</taxon>
        <taxon>Ascomycota</taxon>
        <taxon>Pezizomycotina</taxon>
        <taxon>Sordariomycetes</taxon>
        <taxon>Xylariomycetidae</taxon>
        <taxon>Amphisphaeriales</taxon>
        <taxon>Sporocadaceae</taxon>
        <taxon>Seiridium</taxon>
    </lineage>
</organism>
<keyword evidence="4" id="KW-0862">Zinc</keyword>
<sequence length="1660" mass="185879">MKSFFQSIRGSQPDTPPSRPRRRGSEMTDIDEMSDIFVDAQEEIAFEVTPARSLLSSVNISSPPPAHHRRRTSFHDLEQPSNPRIRGAKHEPGWDAESPRQIQDSLQSTNLAPQASMSALPVLRPSDNSFSMGRSWERYNPVVNPDSGMLRASRDAVPSTLNHPSLYSLGSDPHAGSFSYASELSGSADGAHGISELEAIAASPSGRQSSSGLSPPTAAPVRRANDLHPGGSTDGSLSVTPSIMTTATETRYQKRCEVCNEFKKEIWYCNVCETSYCDNCWGSQFIHNKPRGGIRHEKTNVEIAEKVHGVLSPPTDNWVREQLYRADEVTSWFGIARPDDNAPLVFQDYGRFADLMATIDPVRHHPSFMERWAEIGRDRRTPSLVSYVGQTGAGKSTLVKLLIDFGLSGTTSYSTPVVGPRGAHLPTSEDVHLYLDPRTSDSPGPLLFADCEGLEGGEREPLGAKFRRMRRSAEGKNESSPDTQARKNNKVISERELEWASESRTRSREFAVTNLYPRLLYTFSDVIVFVLRNPRTIEHVFEKLVVWAAAAIETSSNQPVLPHAIIALNASEHDIDEKLWGMKYNTETILEDLAHTVNRNANFRKWTQFWRERGKPIENLEQLILCYYSSIQIIRLPTEGRPRLMAEQVENLYKGTLSACVAEAFNHFSKTLETPFDFVQASFWNSPIPPDFGGNILKLALGVAKLWKDDPLFQAKQIFSHLSYMVASCIMLDSSRHKNKGFAEQIFPKYINHLDDAVENFCDHHWPCEFVHSRTSRRCVNVRSGHTKGHQSADGKVVAAGEYVSKFSFDINGDRFRRKVYACLVQLLQQLTASCRNGEPEERAAAEIHKSMVMNSFFSRAARYNANAKSHASLSSHTACFCCLFGQAEHFLPCGHVLCTECLRTYGESGSVHTIKIVGCPMEEISGRREDAWIVYLKPHAAGVRVLTLDGGGIRGIVELEVLNQIEEALGGVAIQHFFDLMVGTSTGGLVALGLGPMQWRVSECIEQFVTLCGEVFTRRTGGTLPVIGSFIDNYHHSRYQTSTLVSALQQAFSEDLFLFGGQQPAGSVSPVKVAVTATNLAGNKTYLLANYNQPRDAQKSNHYHFQRPETSDAELRIWEAARATSAAPRYFKSYHHDPSHKRYIDGAVLHNNPIRIADLERRILWPECPVPDIILSLGTGSSASLTRASSDYTSAPRKGVITHGRQLYSILRNNMDQTLDCDRAWEDFFDGITSTTSTTAFAISRYRRINPDLGTVPALDEKDRMEELRRKVQETLQRDQPRLRDIARQLIASTFYFELISASDADADGKFSVQGKIQCRLPQPSAEICELAKNFRKRTVYRNEQMRFIIFEDAALESLKTVHMTDRTLDTMIREGVFKVAPVRFRVKNKVTPTQIVLKFGEIAMHPVSGFPRYLFAEEEQQGSASQPTFQSSRASTRYTHGSRRLMRSTRVWKAPDFQSTQSLSNLNLYADRQRALGDDGAEPENSTFDTELTSRPALTAPLVTLEPSPLTKGVTRKRNGVRDAFKALWWASKSRKSDENLQSGIQPTELPVDLQQWLSAYRQVRENISGSQHGVEIPDGQLAFSLQFYNVKPEEYAMYLQWVSLLQPTGTGTRELWLPPVINRVGDFARSSPDAIFELTGDHNFAAELPENVAGFAD</sequence>
<feature type="domain" description="RING-type" evidence="10">
    <location>
        <begin position="880"/>
        <end position="924"/>
    </location>
</feature>
<feature type="short sequence motif" description="GXSXG" evidence="8">
    <location>
        <begin position="984"/>
        <end position="988"/>
    </location>
</feature>
<dbReference type="PROSITE" id="PS00518">
    <property type="entry name" value="ZF_RING_1"/>
    <property type="match status" value="1"/>
</dbReference>
<evidence type="ECO:0000256" key="2">
    <source>
        <dbReference type="ARBA" id="ARBA00022771"/>
    </source>
</evidence>
<evidence type="ECO:0000256" key="6">
    <source>
        <dbReference type="ARBA" id="ARBA00023098"/>
    </source>
</evidence>
<evidence type="ECO:0000256" key="5">
    <source>
        <dbReference type="ARBA" id="ARBA00022963"/>
    </source>
</evidence>
<dbReference type="InterPro" id="IPR017907">
    <property type="entry name" value="Znf_RING_CS"/>
</dbReference>
<evidence type="ECO:0000256" key="1">
    <source>
        <dbReference type="ARBA" id="ARBA00022723"/>
    </source>
</evidence>
<dbReference type="Pfam" id="PF01734">
    <property type="entry name" value="Patatin"/>
    <property type="match status" value="1"/>
</dbReference>
<feature type="region of interest" description="Disordered" evidence="9">
    <location>
        <begin position="56"/>
        <end position="101"/>
    </location>
</feature>
<name>A0ABR2URI6_9PEZI</name>
<evidence type="ECO:0000256" key="8">
    <source>
        <dbReference type="PROSITE-ProRule" id="PRU01161"/>
    </source>
</evidence>
<feature type="region of interest" description="Disordered" evidence="9">
    <location>
        <begin position="1"/>
        <end position="31"/>
    </location>
</feature>
<keyword evidence="13" id="KW-1185">Reference proteome</keyword>
<protein>
    <submittedName>
        <fullName evidence="12">PNPLA domain-containing protein</fullName>
    </submittedName>
</protein>
<evidence type="ECO:0000313" key="12">
    <source>
        <dbReference type="EMBL" id="KAK9417273.1"/>
    </source>
</evidence>
<dbReference type="InterPro" id="IPR002641">
    <property type="entry name" value="PNPLA_dom"/>
</dbReference>
<feature type="active site" description="Proton acceptor" evidence="8">
    <location>
        <position position="1146"/>
    </location>
</feature>
<keyword evidence="3 8" id="KW-0378">Hydrolase</keyword>
<evidence type="ECO:0000256" key="3">
    <source>
        <dbReference type="ARBA" id="ARBA00022801"/>
    </source>
</evidence>
<feature type="compositionally biased region" description="Polar residues" evidence="9">
    <location>
        <begin position="1"/>
        <end position="13"/>
    </location>
</feature>
<evidence type="ECO:0000313" key="13">
    <source>
        <dbReference type="Proteomes" id="UP001408356"/>
    </source>
</evidence>
<evidence type="ECO:0000256" key="7">
    <source>
        <dbReference type="PROSITE-ProRule" id="PRU00175"/>
    </source>
</evidence>
<dbReference type="InterPro" id="IPR001841">
    <property type="entry name" value="Znf_RING"/>
</dbReference>
<feature type="short sequence motif" description="GXGXXG" evidence="8">
    <location>
        <begin position="951"/>
        <end position="956"/>
    </location>
</feature>
<dbReference type="EMBL" id="JARVKF010000399">
    <property type="protein sequence ID" value="KAK9417273.1"/>
    <property type="molecule type" value="Genomic_DNA"/>
</dbReference>
<keyword evidence="5 8" id="KW-0442">Lipid degradation</keyword>
<gene>
    <name evidence="12" type="ORF">SUNI508_08853</name>
</gene>
<feature type="domain" description="PNPLA" evidence="11">
    <location>
        <begin position="947"/>
        <end position="1159"/>
    </location>
</feature>
<dbReference type="InterPro" id="IPR016035">
    <property type="entry name" value="Acyl_Trfase/lysoPLipase"/>
</dbReference>
<evidence type="ECO:0000259" key="10">
    <source>
        <dbReference type="PROSITE" id="PS50089"/>
    </source>
</evidence>
<evidence type="ECO:0000256" key="9">
    <source>
        <dbReference type="SAM" id="MobiDB-lite"/>
    </source>
</evidence>